<organism evidence="2 3">
    <name type="scientific">Meloidogyne floridensis</name>
    <dbReference type="NCBI Taxonomy" id="298350"/>
    <lineage>
        <taxon>Eukaryota</taxon>
        <taxon>Metazoa</taxon>
        <taxon>Ecdysozoa</taxon>
        <taxon>Nematoda</taxon>
        <taxon>Chromadorea</taxon>
        <taxon>Rhabditida</taxon>
        <taxon>Tylenchina</taxon>
        <taxon>Tylenchomorpha</taxon>
        <taxon>Tylenchoidea</taxon>
        <taxon>Meloidogynidae</taxon>
        <taxon>Meloidogyninae</taxon>
        <taxon>Meloidogyne</taxon>
    </lineage>
</organism>
<evidence type="ECO:0000313" key="2">
    <source>
        <dbReference type="Proteomes" id="UP000887560"/>
    </source>
</evidence>
<name>A0A915P288_9BILA</name>
<sequence length="322" mass="37595">LLFHRRCKRGNNSGCFGGGSRRSTQPFRQREGKAHVEEESETEGGWNSKKRALYVTNNTFYSHLKFNKFLAETLTEKYSVDLLIYTKESKQHFNFDSKPADLNIFEVEIEESLNDRSIDYLVRTYTEIFKNVNEVTNYIRSQEYSFGIAEFAEMAGAFALFEALGIPNTFNVSASIFFPSHFQFLDFDIIEHIERGNIIPELKFAKPGDWIVEEEGRIVENIKAHKERINSERIFFEEASKDLTKAMKIRRIKDEKGNPIIDEEGNYLKNKNFQNDFRNALNEIGKYFDAMHQLRMKILNDYYENGGAKSTFLEKISEVIRD</sequence>
<protein>
    <submittedName>
        <fullName evidence="3">Glucuronosyltransferase</fullName>
    </submittedName>
</protein>
<dbReference type="Proteomes" id="UP000887560">
    <property type="component" value="Unplaced"/>
</dbReference>
<reference evidence="3" key="1">
    <citation type="submission" date="2022-11" db="UniProtKB">
        <authorList>
            <consortium name="WormBaseParasite"/>
        </authorList>
    </citation>
    <scope>IDENTIFICATION</scope>
</reference>
<keyword evidence="2" id="KW-1185">Reference proteome</keyword>
<proteinExistence type="predicted"/>
<evidence type="ECO:0000256" key="1">
    <source>
        <dbReference type="SAM" id="MobiDB-lite"/>
    </source>
</evidence>
<feature type="region of interest" description="Disordered" evidence="1">
    <location>
        <begin position="14"/>
        <end position="43"/>
    </location>
</feature>
<dbReference type="WBParaSite" id="scf7180000422120.g8339">
    <property type="protein sequence ID" value="scf7180000422120.g8339"/>
    <property type="gene ID" value="scf7180000422120.g8339"/>
</dbReference>
<evidence type="ECO:0000313" key="3">
    <source>
        <dbReference type="WBParaSite" id="scf7180000422120.g8339"/>
    </source>
</evidence>
<accession>A0A915P288</accession>
<feature type="compositionally biased region" description="Basic and acidic residues" evidence="1">
    <location>
        <begin position="28"/>
        <end position="37"/>
    </location>
</feature>
<dbReference type="AlphaFoldDB" id="A0A915P288"/>